<keyword evidence="1" id="KW-1185">Reference proteome</keyword>
<dbReference type="WBParaSite" id="L893_g1364.t1">
    <property type="protein sequence ID" value="L893_g1364.t1"/>
    <property type="gene ID" value="L893_g1364"/>
</dbReference>
<evidence type="ECO:0000313" key="2">
    <source>
        <dbReference type="WBParaSite" id="L893_g1364.t1"/>
    </source>
</evidence>
<evidence type="ECO:0000313" key="1">
    <source>
        <dbReference type="Proteomes" id="UP000095287"/>
    </source>
</evidence>
<reference evidence="2" key="1">
    <citation type="submission" date="2016-11" db="UniProtKB">
        <authorList>
            <consortium name="WormBaseParasite"/>
        </authorList>
    </citation>
    <scope>IDENTIFICATION</scope>
</reference>
<protein>
    <submittedName>
        <fullName evidence="2">Neur_chan_LBD domain-containing protein</fullName>
    </submittedName>
</protein>
<sequence length="84" mass="9420">MGSDDDSSIGTDYVSTSDSLLKVETTYINIHYLNSAKKSSRLDARLGGLCLDVTDGDHHWRPTLLLRKAVTKTQYMYVVNDEHS</sequence>
<name>A0A1I7Y7X4_9BILA</name>
<dbReference type="AlphaFoldDB" id="A0A1I7Y7X4"/>
<dbReference type="Proteomes" id="UP000095287">
    <property type="component" value="Unplaced"/>
</dbReference>
<proteinExistence type="predicted"/>
<accession>A0A1I7Y7X4</accession>
<organism evidence="1 2">
    <name type="scientific">Steinernema glaseri</name>
    <dbReference type="NCBI Taxonomy" id="37863"/>
    <lineage>
        <taxon>Eukaryota</taxon>
        <taxon>Metazoa</taxon>
        <taxon>Ecdysozoa</taxon>
        <taxon>Nematoda</taxon>
        <taxon>Chromadorea</taxon>
        <taxon>Rhabditida</taxon>
        <taxon>Tylenchina</taxon>
        <taxon>Panagrolaimomorpha</taxon>
        <taxon>Strongyloidoidea</taxon>
        <taxon>Steinernematidae</taxon>
        <taxon>Steinernema</taxon>
    </lineage>
</organism>